<dbReference type="CDD" id="cd00268">
    <property type="entry name" value="DEADc"/>
    <property type="match status" value="1"/>
</dbReference>
<dbReference type="GO" id="GO:0009409">
    <property type="term" value="P:response to cold"/>
    <property type="evidence" value="ECO:0007669"/>
    <property type="project" value="TreeGrafter"/>
</dbReference>
<gene>
    <name evidence="8" type="primary">cshC</name>
    <name evidence="8" type="ORF">PBLR_10551</name>
</gene>
<proteinExistence type="predicted"/>
<dbReference type="PROSITE" id="PS51194">
    <property type="entry name" value="HELICASE_CTER"/>
    <property type="match status" value="1"/>
</dbReference>
<dbReference type="InterPro" id="IPR027417">
    <property type="entry name" value="P-loop_NTPase"/>
</dbReference>
<evidence type="ECO:0000256" key="1">
    <source>
        <dbReference type="ARBA" id="ARBA00022741"/>
    </source>
</evidence>
<dbReference type="Pfam" id="PF00270">
    <property type="entry name" value="DEAD"/>
    <property type="match status" value="1"/>
</dbReference>
<feature type="region of interest" description="Disordered" evidence="5">
    <location>
        <begin position="375"/>
        <end position="428"/>
    </location>
</feature>
<dbReference type="GO" id="GO:0016787">
    <property type="term" value="F:hydrolase activity"/>
    <property type="evidence" value="ECO:0007669"/>
    <property type="project" value="UniProtKB-KW"/>
</dbReference>
<dbReference type="GO" id="GO:0005524">
    <property type="term" value="F:ATP binding"/>
    <property type="evidence" value="ECO:0007669"/>
    <property type="project" value="UniProtKB-KW"/>
</dbReference>
<keyword evidence="1" id="KW-0547">Nucleotide-binding</keyword>
<dbReference type="InterPro" id="IPR001650">
    <property type="entry name" value="Helicase_C-like"/>
</dbReference>
<dbReference type="InterPro" id="IPR011545">
    <property type="entry name" value="DEAD/DEAH_box_helicase_dom"/>
</dbReference>
<accession>A0A383R637</accession>
<dbReference type="AlphaFoldDB" id="A0A383R637"/>
<dbReference type="GO" id="GO:0033592">
    <property type="term" value="F:RNA strand annealing activity"/>
    <property type="evidence" value="ECO:0007669"/>
    <property type="project" value="TreeGrafter"/>
</dbReference>
<dbReference type="GO" id="GO:0003724">
    <property type="term" value="F:RNA helicase activity"/>
    <property type="evidence" value="ECO:0007669"/>
    <property type="project" value="UniProtKB-EC"/>
</dbReference>
<dbReference type="RefSeq" id="WP_138184583.1">
    <property type="nucleotide sequence ID" value="NZ_LS992241.1"/>
</dbReference>
<evidence type="ECO:0000256" key="5">
    <source>
        <dbReference type="SAM" id="MobiDB-lite"/>
    </source>
</evidence>
<dbReference type="EMBL" id="LS992241">
    <property type="protein sequence ID" value="SYX82131.1"/>
    <property type="molecule type" value="Genomic_DNA"/>
</dbReference>
<dbReference type="EC" id="3.6.4.13" evidence="8"/>
<dbReference type="CDD" id="cd18787">
    <property type="entry name" value="SF2_C_DEAD"/>
    <property type="match status" value="1"/>
</dbReference>
<dbReference type="InterPro" id="IPR044742">
    <property type="entry name" value="DEAD/DEAH_RhlB"/>
</dbReference>
<evidence type="ECO:0000259" key="6">
    <source>
        <dbReference type="PROSITE" id="PS51192"/>
    </source>
</evidence>
<feature type="domain" description="Helicase C-terminal" evidence="7">
    <location>
        <begin position="215"/>
        <end position="375"/>
    </location>
</feature>
<reference evidence="9" key="1">
    <citation type="submission" date="2018-08" db="EMBL/GenBank/DDBJ databases">
        <authorList>
            <person name="Chevrot R."/>
        </authorList>
    </citation>
    <scope>NUCLEOTIDE SEQUENCE [LARGE SCALE GENOMIC DNA]</scope>
</reference>
<feature type="compositionally biased region" description="Basic and acidic residues" evidence="5">
    <location>
        <begin position="405"/>
        <end position="422"/>
    </location>
</feature>
<organism evidence="8 9">
    <name type="scientific">Paenibacillus alvei</name>
    <name type="common">Bacillus alvei</name>
    <dbReference type="NCBI Taxonomy" id="44250"/>
    <lineage>
        <taxon>Bacteria</taxon>
        <taxon>Bacillati</taxon>
        <taxon>Bacillota</taxon>
        <taxon>Bacilli</taxon>
        <taxon>Bacillales</taxon>
        <taxon>Paenibacillaceae</taxon>
        <taxon>Paenibacillus</taxon>
    </lineage>
</organism>
<name>A0A383R637_PAEAL</name>
<dbReference type="GO" id="GO:0005840">
    <property type="term" value="C:ribosome"/>
    <property type="evidence" value="ECO:0007669"/>
    <property type="project" value="TreeGrafter"/>
</dbReference>
<keyword evidence="2 8" id="KW-0378">Hydrolase</keyword>
<keyword evidence="3 8" id="KW-0347">Helicase</keyword>
<evidence type="ECO:0000256" key="2">
    <source>
        <dbReference type="ARBA" id="ARBA00022801"/>
    </source>
</evidence>
<evidence type="ECO:0000256" key="4">
    <source>
        <dbReference type="ARBA" id="ARBA00022840"/>
    </source>
</evidence>
<dbReference type="InterPro" id="IPR050547">
    <property type="entry name" value="DEAD_box_RNA_helicases"/>
</dbReference>
<dbReference type="SMART" id="SM00487">
    <property type="entry name" value="DEXDc"/>
    <property type="match status" value="1"/>
</dbReference>
<dbReference type="Gene3D" id="3.40.50.300">
    <property type="entry name" value="P-loop containing nucleotide triphosphate hydrolases"/>
    <property type="match status" value="2"/>
</dbReference>
<feature type="domain" description="Helicase ATP-binding" evidence="6">
    <location>
        <begin position="34"/>
        <end position="204"/>
    </location>
</feature>
<dbReference type="SUPFAM" id="SSF52540">
    <property type="entry name" value="P-loop containing nucleoside triphosphate hydrolases"/>
    <property type="match status" value="1"/>
</dbReference>
<sequence length="428" mass="48395">MSTTFDTFAIREELKLRLEARHITEPSPVQAAAIPAALEGRDVLAQSQTGTGKTIAYLLPVLTRIQQDVRSTQAVIIAPTQELAMQIVREAEYYSEGSNIQIASLIGGAALKRQVEKLKLHPQLVIGTPGRIHELIEMRKLKMHEVRTIVVDEVDHVLQKGGASDTDSIMRSALRDRQLLFFSATLPAEVKALAARWMQDPVNIGIEPEKRIADTIEHLVFVCEERDKIDMLRRLVRHWNPKQAIVFINDSSEIAEWEQKLGYANLSVASLYGDAPKQERVNVLRRFREGQFQLLLATDVAARGLDIPDLPYIFSAQPALNAEHYVHRAGRTGRMGRQGVSVNLISHREQFIMRKFERELGIVIHERDFFNGRIFEPNDASRRPKTKPAANHPSSKSTAGYRPPSMDKRSGKDKDKGAPKWLKEKKRQ</sequence>
<dbReference type="InterPro" id="IPR014001">
    <property type="entry name" value="Helicase_ATP-bd"/>
</dbReference>
<dbReference type="PANTHER" id="PTHR47963">
    <property type="entry name" value="DEAD-BOX ATP-DEPENDENT RNA HELICASE 47, MITOCHONDRIAL"/>
    <property type="match status" value="1"/>
</dbReference>
<dbReference type="PROSITE" id="PS51192">
    <property type="entry name" value="HELICASE_ATP_BIND_1"/>
    <property type="match status" value="1"/>
</dbReference>
<dbReference type="GO" id="GO:0005829">
    <property type="term" value="C:cytosol"/>
    <property type="evidence" value="ECO:0007669"/>
    <property type="project" value="TreeGrafter"/>
</dbReference>
<protein>
    <submittedName>
        <fullName evidence="8">DEAD-box ATP-dependent RNA helicase CshC</fullName>
        <ecNumber evidence="8">3.6.4.13</ecNumber>
    </submittedName>
</protein>
<evidence type="ECO:0000313" key="8">
    <source>
        <dbReference type="EMBL" id="SYX82131.1"/>
    </source>
</evidence>
<evidence type="ECO:0000313" key="9">
    <source>
        <dbReference type="Proteomes" id="UP000304148"/>
    </source>
</evidence>
<evidence type="ECO:0000256" key="3">
    <source>
        <dbReference type="ARBA" id="ARBA00022806"/>
    </source>
</evidence>
<keyword evidence="4" id="KW-0067">ATP-binding</keyword>
<dbReference type="PANTHER" id="PTHR47963:SF7">
    <property type="entry name" value="ATP-DEPENDENT RNA HELICASE YFML-RELATED"/>
    <property type="match status" value="1"/>
</dbReference>
<dbReference type="Pfam" id="PF00271">
    <property type="entry name" value="Helicase_C"/>
    <property type="match status" value="1"/>
</dbReference>
<dbReference type="SMART" id="SM00490">
    <property type="entry name" value="HELICc"/>
    <property type="match status" value="1"/>
</dbReference>
<evidence type="ECO:0000259" key="7">
    <source>
        <dbReference type="PROSITE" id="PS51194"/>
    </source>
</evidence>
<dbReference type="Proteomes" id="UP000304148">
    <property type="component" value="Chromosome"/>
</dbReference>